<gene>
    <name evidence="3" type="ORF">FOB72_16600</name>
</gene>
<dbReference type="AlphaFoldDB" id="A0A5P2H7S4"/>
<keyword evidence="2" id="KW-0732">Signal</keyword>
<feature type="chain" id="PRO_5024795362" evidence="2">
    <location>
        <begin position="33"/>
        <end position="818"/>
    </location>
</feature>
<feature type="compositionally biased region" description="Polar residues" evidence="1">
    <location>
        <begin position="742"/>
        <end position="769"/>
    </location>
</feature>
<protein>
    <submittedName>
        <fullName evidence="3">Carbohydrate-binding family V/XII</fullName>
    </submittedName>
</protein>
<feature type="compositionally biased region" description="Gly residues" evidence="1">
    <location>
        <begin position="787"/>
        <end position="818"/>
    </location>
</feature>
<dbReference type="OrthoDB" id="102964at2"/>
<feature type="region of interest" description="Disordered" evidence="1">
    <location>
        <begin position="742"/>
        <end position="818"/>
    </location>
</feature>
<name>A0A5P2H7S4_9BURK</name>
<dbReference type="RefSeq" id="WP_150373583.1">
    <property type="nucleotide sequence ID" value="NZ_CP044065.1"/>
</dbReference>
<evidence type="ECO:0000256" key="2">
    <source>
        <dbReference type="SAM" id="SignalP"/>
    </source>
</evidence>
<accession>A0A5P2H7S4</accession>
<proteinExistence type="predicted"/>
<feature type="signal peptide" evidence="2">
    <location>
        <begin position="1"/>
        <end position="32"/>
    </location>
</feature>
<dbReference type="EMBL" id="CP044065">
    <property type="protein sequence ID" value="QET03505.1"/>
    <property type="molecule type" value="Genomic_DNA"/>
</dbReference>
<evidence type="ECO:0000313" key="4">
    <source>
        <dbReference type="Proteomes" id="UP000322822"/>
    </source>
</evidence>
<sequence>MPRIRYDLGLDFRAAACLVAALWWLTPPPAVAAPTASKAAAARASLQWPRQFDAAGQHIEVYQPQIERWEGNQLGGRAAVAVGPKDGAPTYGVARFSATADIDKPSGLVQLSQLRIDSVDVPTRPDAAEQVRQALIAQLPPQGLTVPLEQLQASYAVAQQIAQGQRVAVRNDVPQILFATTPTVLVLVDGDPAWRRMAGSHYERALNSRALLLRDESGELFLQAAGYWYRSESAGGAWEPMPTPPASLLAAASKAEAPKPDPMLPADGRKPPSAPAVLLATRPAELIVTNGAPQMAPVNGVGLLTVANADHAVFVDPTSNQSYLLLSGRWFRAPMLTGPWEYVPGDQLPADFAKISPNDPKANVLVSVPGTPQAREAEIAANIPQTASVSRAKASLTVAYDGAPRFEAIDGTSLQYAANTGTPVIDVGGRFFAVANGIWFAAPSPTGPWSVATEVPAAIYAMPPSSPLYYVTYVRIYSVTPDVVVVGYTPGYMGVVVGPAGTVVYGTGYVYPPYVGTVYYGYPLTYGYGAGFGIGMAEGFAFGFAAGAIWGAATPYWGPYWGGAYGWNYVNVNQANVYGRWGQGTVTHAQGWNAWTGTQWRGAAASGYNPATGAQFQGSRGAAFNPYSGNYAAGRQGSFSNPSTGSAGAGRGGVVGNAATGDYAAGRQVAGYNAQTGRIGAAEAGVTGNTQTGAQTAGSRGVVANPSKDNAVAWNNGNVYAGHDGNVYQRTDDGWQKHTSNGWEPVQSNNANAESTRQVTSGLDSQQHARQLGDQRTAGAAQQWQGRFGGAGAGGGGRFAGGGGGGRFGGGGFHGFRR</sequence>
<reference evidence="3 4" key="1">
    <citation type="submission" date="2019-09" db="EMBL/GenBank/DDBJ databases">
        <title>FDA dAtabase for Regulatory Grade micrObial Sequences (FDA-ARGOS): Supporting development and validation of Infectious Disease Dx tests.</title>
        <authorList>
            <person name="Sciortino C."/>
            <person name="Tallon L."/>
            <person name="Sadzewicz L."/>
            <person name="Vavikolanu K."/>
            <person name="Mehta A."/>
            <person name="Aluvathingal J."/>
            <person name="Nadendla S."/>
            <person name="Nandy P."/>
            <person name="Geyer C."/>
            <person name="Yan Y."/>
            <person name="Sichtig H."/>
        </authorList>
    </citation>
    <scope>NUCLEOTIDE SEQUENCE [LARGE SCALE GENOMIC DNA]</scope>
    <source>
        <strain evidence="3 4">FDAARGOS_664</strain>
    </source>
</reference>
<evidence type="ECO:0000313" key="3">
    <source>
        <dbReference type="EMBL" id="QET03505.1"/>
    </source>
</evidence>
<dbReference type="Proteomes" id="UP000322822">
    <property type="component" value="Chromosome 1"/>
</dbReference>
<organism evidence="3 4">
    <name type="scientific">Cupriavidus pauculus</name>
    <dbReference type="NCBI Taxonomy" id="82633"/>
    <lineage>
        <taxon>Bacteria</taxon>
        <taxon>Pseudomonadati</taxon>
        <taxon>Pseudomonadota</taxon>
        <taxon>Betaproteobacteria</taxon>
        <taxon>Burkholderiales</taxon>
        <taxon>Burkholderiaceae</taxon>
        <taxon>Cupriavidus</taxon>
    </lineage>
</organism>
<evidence type="ECO:0000256" key="1">
    <source>
        <dbReference type="SAM" id="MobiDB-lite"/>
    </source>
</evidence>